<proteinExistence type="predicted"/>
<feature type="region of interest" description="Disordered" evidence="1">
    <location>
        <begin position="41"/>
        <end position="66"/>
    </location>
</feature>
<protein>
    <submittedName>
        <fullName evidence="2">Uncharacterized protein</fullName>
    </submittedName>
</protein>
<feature type="compositionally biased region" description="Low complexity" evidence="1">
    <location>
        <begin position="43"/>
        <end position="57"/>
    </location>
</feature>
<dbReference type="EMBL" id="KV417914">
    <property type="protein sequence ID" value="KZP04530.1"/>
    <property type="molecule type" value="Genomic_DNA"/>
</dbReference>
<dbReference type="Proteomes" id="UP000076532">
    <property type="component" value="Unassembled WGS sequence"/>
</dbReference>
<gene>
    <name evidence="2" type="ORF">FIBSPDRAFT_878427</name>
</gene>
<organism evidence="2 3">
    <name type="scientific">Athelia psychrophila</name>
    <dbReference type="NCBI Taxonomy" id="1759441"/>
    <lineage>
        <taxon>Eukaryota</taxon>
        <taxon>Fungi</taxon>
        <taxon>Dikarya</taxon>
        <taxon>Basidiomycota</taxon>
        <taxon>Agaricomycotina</taxon>
        <taxon>Agaricomycetes</taxon>
        <taxon>Agaricomycetidae</taxon>
        <taxon>Atheliales</taxon>
        <taxon>Atheliaceae</taxon>
        <taxon>Athelia</taxon>
    </lineage>
</organism>
<reference evidence="2 3" key="1">
    <citation type="journal article" date="2016" name="Mol. Biol. Evol.">
        <title>Comparative Genomics of Early-Diverging Mushroom-Forming Fungi Provides Insights into the Origins of Lignocellulose Decay Capabilities.</title>
        <authorList>
            <person name="Nagy L.G."/>
            <person name="Riley R."/>
            <person name="Tritt A."/>
            <person name="Adam C."/>
            <person name="Daum C."/>
            <person name="Floudas D."/>
            <person name="Sun H."/>
            <person name="Yadav J.S."/>
            <person name="Pangilinan J."/>
            <person name="Larsson K.H."/>
            <person name="Matsuura K."/>
            <person name="Barry K."/>
            <person name="Labutti K."/>
            <person name="Kuo R."/>
            <person name="Ohm R.A."/>
            <person name="Bhattacharya S.S."/>
            <person name="Shirouzu T."/>
            <person name="Yoshinaga Y."/>
            <person name="Martin F.M."/>
            <person name="Grigoriev I.V."/>
            <person name="Hibbett D.S."/>
        </authorList>
    </citation>
    <scope>NUCLEOTIDE SEQUENCE [LARGE SCALE GENOMIC DNA]</scope>
    <source>
        <strain evidence="2 3">CBS 109695</strain>
    </source>
</reference>
<evidence type="ECO:0000313" key="3">
    <source>
        <dbReference type="Proteomes" id="UP000076532"/>
    </source>
</evidence>
<evidence type="ECO:0000313" key="2">
    <source>
        <dbReference type="EMBL" id="KZP04530.1"/>
    </source>
</evidence>
<dbReference type="OrthoDB" id="417252at2759"/>
<accession>A0A167V178</accession>
<name>A0A167V178_9AGAM</name>
<dbReference type="AlphaFoldDB" id="A0A167V178"/>
<evidence type="ECO:0000256" key="1">
    <source>
        <dbReference type="SAM" id="MobiDB-lite"/>
    </source>
</evidence>
<sequence length="66" mass="7249">MGADAKIDLEKNVIEINRPPLPVYQSVIEKTRGLAFRTQAMGAAMARPPQSQQQQAPTTVGEEKIE</sequence>
<keyword evidence="3" id="KW-1185">Reference proteome</keyword>
<dbReference type="Pfam" id="PF21357">
    <property type="entry name" value="EIF3E_C"/>
    <property type="match status" value="1"/>
</dbReference>